<sequence length="122" mass="13767">MTYKVSKIVNRDATAILNKGCIDMLEGLDKDVYASNGEFSREKERIIKDSCVDVVEDLLKKFTNESTDCGPLAVEVPKYNPSTDDSNNPLERKSTKKVLSLDSIEEDNILLKVLKQNIKKEK</sequence>
<gene>
    <name evidence="2" type="ORF">DEO72_LG3g2211</name>
</gene>
<dbReference type="AlphaFoldDB" id="A0A4D6LGA6"/>
<evidence type="ECO:0000256" key="1">
    <source>
        <dbReference type="SAM" id="MobiDB-lite"/>
    </source>
</evidence>
<organism evidence="2 3">
    <name type="scientific">Vigna unguiculata</name>
    <name type="common">Cowpea</name>
    <dbReference type="NCBI Taxonomy" id="3917"/>
    <lineage>
        <taxon>Eukaryota</taxon>
        <taxon>Viridiplantae</taxon>
        <taxon>Streptophyta</taxon>
        <taxon>Embryophyta</taxon>
        <taxon>Tracheophyta</taxon>
        <taxon>Spermatophyta</taxon>
        <taxon>Magnoliopsida</taxon>
        <taxon>eudicotyledons</taxon>
        <taxon>Gunneridae</taxon>
        <taxon>Pentapetalae</taxon>
        <taxon>rosids</taxon>
        <taxon>fabids</taxon>
        <taxon>Fabales</taxon>
        <taxon>Fabaceae</taxon>
        <taxon>Papilionoideae</taxon>
        <taxon>50 kb inversion clade</taxon>
        <taxon>NPAAA clade</taxon>
        <taxon>indigoferoid/millettioid clade</taxon>
        <taxon>Phaseoleae</taxon>
        <taxon>Vigna</taxon>
    </lineage>
</organism>
<proteinExistence type="predicted"/>
<evidence type="ECO:0000313" key="3">
    <source>
        <dbReference type="Proteomes" id="UP000501690"/>
    </source>
</evidence>
<dbReference type="EMBL" id="CP039347">
    <property type="protein sequence ID" value="QCD87672.1"/>
    <property type="molecule type" value="Genomic_DNA"/>
</dbReference>
<feature type="compositionally biased region" description="Polar residues" evidence="1">
    <location>
        <begin position="80"/>
        <end position="89"/>
    </location>
</feature>
<keyword evidence="3" id="KW-1185">Reference proteome</keyword>
<name>A0A4D6LGA6_VIGUN</name>
<feature type="region of interest" description="Disordered" evidence="1">
    <location>
        <begin position="73"/>
        <end position="94"/>
    </location>
</feature>
<reference evidence="2 3" key="1">
    <citation type="submission" date="2019-04" db="EMBL/GenBank/DDBJ databases">
        <title>An improved genome assembly and genetic linkage map for asparagus bean, Vigna unguiculata ssp. sesquipedialis.</title>
        <authorList>
            <person name="Xia Q."/>
            <person name="Zhang R."/>
            <person name="Dong Y."/>
        </authorList>
    </citation>
    <scope>NUCLEOTIDE SEQUENCE [LARGE SCALE GENOMIC DNA]</scope>
    <source>
        <tissue evidence="2">Leaf</tissue>
    </source>
</reference>
<accession>A0A4D6LGA6</accession>
<protein>
    <submittedName>
        <fullName evidence="2">Uncharacterized protein</fullName>
    </submittedName>
</protein>
<evidence type="ECO:0000313" key="2">
    <source>
        <dbReference type="EMBL" id="QCD87672.1"/>
    </source>
</evidence>
<dbReference type="Proteomes" id="UP000501690">
    <property type="component" value="Linkage Group LG3"/>
</dbReference>